<evidence type="ECO:0000313" key="2">
    <source>
        <dbReference type="Proteomes" id="UP000678317"/>
    </source>
</evidence>
<protein>
    <submittedName>
        <fullName evidence="1">Uncharacterized protein</fullName>
    </submittedName>
</protein>
<evidence type="ECO:0000313" key="1">
    <source>
        <dbReference type="EMBL" id="MBO3085173.1"/>
    </source>
</evidence>
<sequence length="146" mass="16328">MIWSGGDNDELRRLDAFATAFVAAASTDRSRNVEGVKSFPRGSCTWASFAGDELLREAGLGEWTLWNASTLEGMPRHDWLVRDDLFLDLTAHQHARFDQPLVGLGTNPLEERYPTLLGLHPTSEIWAWPGALVWKAVLEDVMAEHP</sequence>
<dbReference type="RefSeq" id="WP_208289653.1">
    <property type="nucleotide sequence ID" value="NZ_CP074404.1"/>
</dbReference>
<reference evidence="1 2" key="1">
    <citation type="submission" date="2021-03" db="EMBL/GenBank/DDBJ databases">
        <title>novel species in genus Cellulomonas.</title>
        <authorList>
            <person name="Zhang G."/>
        </authorList>
    </citation>
    <scope>NUCLEOTIDE SEQUENCE [LARGE SCALE GENOMIC DNA]</scope>
    <source>
        <strain evidence="2">zg-ZUI188</strain>
    </source>
</reference>
<proteinExistence type="predicted"/>
<dbReference type="EMBL" id="JAGFBM010000005">
    <property type="protein sequence ID" value="MBO3085173.1"/>
    <property type="molecule type" value="Genomic_DNA"/>
</dbReference>
<accession>A0ABS3SHE7</accession>
<name>A0ABS3SHE7_9CELL</name>
<organism evidence="1 2">
    <name type="scientific">Cellulomonas fengjieae</name>
    <dbReference type="NCBI Taxonomy" id="2819978"/>
    <lineage>
        <taxon>Bacteria</taxon>
        <taxon>Bacillati</taxon>
        <taxon>Actinomycetota</taxon>
        <taxon>Actinomycetes</taxon>
        <taxon>Micrococcales</taxon>
        <taxon>Cellulomonadaceae</taxon>
        <taxon>Cellulomonas</taxon>
    </lineage>
</organism>
<comment type="caution">
    <text evidence="1">The sequence shown here is derived from an EMBL/GenBank/DDBJ whole genome shotgun (WGS) entry which is preliminary data.</text>
</comment>
<gene>
    <name evidence="1" type="ORF">J4035_11035</name>
</gene>
<keyword evidence="2" id="KW-1185">Reference proteome</keyword>
<dbReference type="Proteomes" id="UP000678317">
    <property type="component" value="Unassembled WGS sequence"/>
</dbReference>